<name>A0A2I2FNI9_ASPCN</name>
<dbReference type="EMBL" id="KZ559118">
    <property type="protein sequence ID" value="PLB42192.1"/>
    <property type="molecule type" value="Genomic_DNA"/>
</dbReference>
<dbReference type="GeneID" id="36527711"/>
<dbReference type="PANTHER" id="PTHR35186:SF4">
    <property type="entry name" value="PRION-INHIBITION AND PROPAGATION HELO DOMAIN-CONTAINING PROTEIN"/>
    <property type="match status" value="1"/>
</dbReference>
<keyword evidence="4" id="KW-1185">Reference proteome</keyword>
<dbReference type="OrthoDB" id="3565018at2759"/>
<evidence type="ECO:0000256" key="1">
    <source>
        <dbReference type="SAM" id="MobiDB-lite"/>
    </source>
</evidence>
<evidence type="ECO:0000259" key="2">
    <source>
        <dbReference type="Pfam" id="PF24476"/>
    </source>
</evidence>
<proteinExistence type="predicted"/>
<protein>
    <recommendedName>
        <fullName evidence="2">DUF7580 domain-containing protein</fullName>
    </recommendedName>
</protein>
<dbReference type="Proteomes" id="UP000234585">
    <property type="component" value="Unassembled WGS sequence"/>
</dbReference>
<feature type="compositionally biased region" description="Polar residues" evidence="1">
    <location>
        <begin position="156"/>
        <end position="166"/>
    </location>
</feature>
<evidence type="ECO:0000313" key="4">
    <source>
        <dbReference type="Proteomes" id="UP000234585"/>
    </source>
</evidence>
<dbReference type="PANTHER" id="PTHR35186">
    <property type="entry name" value="ANK_REP_REGION DOMAIN-CONTAINING PROTEIN"/>
    <property type="match status" value="1"/>
</dbReference>
<dbReference type="RefSeq" id="XP_024676204.1">
    <property type="nucleotide sequence ID" value="XM_024820551.1"/>
</dbReference>
<feature type="region of interest" description="Disordered" evidence="1">
    <location>
        <begin position="156"/>
        <end position="184"/>
    </location>
</feature>
<dbReference type="InterPro" id="IPR056002">
    <property type="entry name" value="DUF7580"/>
</dbReference>
<reference evidence="3 4" key="1">
    <citation type="submission" date="2017-12" db="EMBL/GenBank/DDBJ databases">
        <authorList>
            <consortium name="DOE Joint Genome Institute"/>
            <person name="Haridas S."/>
            <person name="Kjaerbolling I."/>
            <person name="Vesth T.C."/>
            <person name="Frisvad J.C."/>
            <person name="Nybo J.L."/>
            <person name="Theobald S."/>
            <person name="Kuo A."/>
            <person name="Bowyer P."/>
            <person name="Matsuda Y."/>
            <person name="Mondo S."/>
            <person name="Lyhne E.K."/>
            <person name="Kogle M.E."/>
            <person name="Clum A."/>
            <person name="Lipzen A."/>
            <person name="Salamov A."/>
            <person name="Ngan C.Y."/>
            <person name="Daum C."/>
            <person name="Chiniquy J."/>
            <person name="Barry K."/>
            <person name="LaButti K."/>
            <person name="Simmons B.A."/>
            <person name="Magnuson J.K."/>
            <person name="Mortensen U.H."/>
            <person name="Larsen T.O."/>
            <person name="Grigoriev I.V."/>
            <person name="Baker S.E."/>
            <person name="Andersen M.R."/>
            <person name="Nordberg H.P."/>
            <person name="Cantor M.N."/>
            <person name="Hua S.X."/>
        </authorList>
    </citation>
    <scope>NUCLEOTIDE SEQUENCE [LARGE SCALE GENOMIC DNA]</scope>
    <source>
        <strain evidence="3 4">CBS 102.13</strain>
    </source>
</reference>
<gene>
    <name evidence="3" type="ORF">BDW47DRAFT_98023</name>
</gene>
<dbReference type="Pfam" id="PF24476">
    <property type="entry name" value="DUF7580"/>
    <property type="match status" value="1"/>
</dbReference>
<feature type="domain" description="DUF7580" evidence="2">
    <location>
        <begin position="85"/>
        <end position="465"/>
    </location>
</feature>
<organism evidence="3 4">
    <name type="scientific">Aspergillus candidus</name>
    <dbReference type="NCBI Taxonomy" id="41067"/>
    <lineage>
        <taxon>Eukaryota</taxon>
        <taxon>Fungi</taxon>
        <taxon>Dikarya</taxon>
        <taxon>Ascomycota</taxon>
        <taxon>Pezizomycotina</taxon>
        <taxon>Eurotiomycetes</taxon>
        <taxon>Eurotiomycetidae</taxon>
        <taxon>Eurotiales</taxon>
        <taxon>Aspergillaceae</taxon>
        <taxon>Aspergillus</taxon>
        <taxon>Aspergillus subgen. Circumdati</taxon>
    </lineage>
</organism>
<evidence type="ECO:0000313" key="3">
    <source>
        <dbReference type="EMBL" id="PLB42192.1"/>
    </source>
</evidence>
<dbReference type="AlphaFoldDB" id="A0A2I2FNI9"/>
<sequence length="473" mass="53657">MDDVTARLLKGLDVDFNEKPNRTQWEWHRVKHSFSIRKRKKVIDDLRRWNDDLRRAVEKPEMPAEDDSGTVQKLKRRFNIERCNSIRQCLSSLHRALERGFGCACSPPHQAAIDLDWETIESSEAKSFKIALSYGTHSQTPQLLDIWRKLHVTPHSPSKISSSVPNLQIPPPTSVRASSPSSLRSKIPHFRFPSLSRTPSPPPTPSVLSSASTAVSATASTEITSLCHISDTAFNLWTLEGFLKDSDEDQGRQFSFDHNQPDLPEIIKAVPLKSLLLSHEQPARRQAPYVPLSAEQRYGMAASAAWSVLHLSGSPWLGDRWDEEQTNIFLERKKGDGEIFSRYPCASYRFLPPTSPEQPVADDFSYLIPNRTVFALGVLLIELCINRPFANIRQTSESLTAALQLDYYQDVVSKLEEVRLIAGDSYGDAAERCVKFTFPGRDLYKNFIFSQFRQQFYDGVVAPVQATYLRFQD</sequence>
<accession>A0A2I2FNI9</accession>
<feature type="compositionally biased region" description="Low complexity" evidence="1">
    <location>
        <begin position="174"/>
        <end position="184"/>
    </location>
</feature>